<dbReference type="InterPro" id="IPR036236">
    <property type="entry name" value="Znf_C2H2_sf"/>
</dbReference>
<dbReference type="PANTHER" id="PTHR23235">
    <property type="entry name" value="KRUEPPEL-LIKE TRANSCRIPTION FACTOR"/>
    <property type="match status" value="1"/>
</dbReference>
<evidence type="ECO:0000256" key="6">
    <source>
        <dbReference type="ARBA" id="ARBA00023125"/>
    </source>
</evidence>
<evidence type="ECO:0000256" key="2">
    <source>
        <dbReference type="ARBA" id="ARBA00022723"/>
    </source>
</evidence>
<dbReference type="PROSITE" id="PS50157">
    <property type="entry name" value="ZINC_FINGER_C2H2_2"/>
    <property type="match status" value="2"/>
</dbReference>
<evidence type="ECO:0000256" key="7">
    <source>
        <dbReference type="ARBA" id="ARBA00023242"/>
    </source>
</evidence>
<protein>
    <recommendedName>
        <fullName evidence="10">C2H2-type domain-containing protein</fullName>
    </recommendedName>
</protein>
<gene>
    <name evidence="11" type="ORF">PCANC_27843</name>
</gene>
<comment type="subcellular location">
    <subcellularLocation>
        <location evidence="1">Nucleus</location>
    </subcellularLocation>
</comment>
<feature type="domain" description="C2H2-type" evidence="10">
    <location>
        <begin position="344"/>
        <end position="371"/>
    </location>
</feature>
<keyword evidence="2" id="KW-0479">Metal-binding</keyword>
<keyword evidence="6" id="KW-0238">DNA-binding</keyword>
<keyword evidence="4 8" id="KW-0863">Zinc-finger</keyword>
<keyword evidence="5" id="KW-0862">Zinc</keyword>
<evidence type="ECO:0000256" key="4">
    <source>
        <dbReference type="ARBA" id="ARBA00022771"/>
    </source>
</evidence>
<evidence type="ECO:0000256" key="9">
    <source>
        <dbReference type="SAM" id="MobiDB-lite"/>
    </source>
</evidence>
<accession>A0A2N5RXP3</accession>
<dbReference type="FunFam" id="3.30.160.60:FF:000045">
    <property type="entry name" value="ZFP69 zinc finger protein B"/>
    <property type="match status" value="1"/>
</dbReference>
<evidence type="ECO:0000256" key="8">
    <source>
        <dbReference type="PROSITE-ProRule" id="PRU00042"/>
    </source>
</evidence>
<dbReference type="GO" id="GO:0008270">
    <property type="term" value="F:zinc ion binding"/>
    <property type="evidence" value="ECO:0007669"/>
    <property type="project" value="UniProtKB-KW"/>
</dbReference>
<dbReference type="GO" id="GO:0000978">
    <property type="term" value="F:RNA polymerase II cis-regulatory region sequence-specific DNA binding"/>
    <property type="evidence" value="ECO:0007669"/>
    <property type="project" value="TreeGrafter"/>
</dbReference>
<dbReference type="FunFam" id="3.30.160.60:FF:000125">
    <property type="entry name" value="Putative zinc finger protein 143"/>
    <property type="match status" value="1"/>
</dbReference>
<evidence type="ECO:0000313" key="11">
    <source>
        <dbReference type="EMBL" id="PLW05754.1"/>
    </source>
</evidence>
<name>A0A2N5RXP3_9BASI</name>
<comment type="caution">
    <text evidence="11">The sequence shown here is derived from an EMBL/GenBank/DDBJ whole genome shotgun (WGS) entry which is preliminary data.</text>
</comment>
<dbReference type="Pfam" id="PF13912">
    <property type="entry name" value="zf-C2H2_6"/>
    <property type="match status" value="1"/>
</dbReference>
<keyword evidence="12" id="KW-1185">Reference proteome</keyword>
<dbReference type="Proteomes" id="UP000235388">
    <property type="component" value="Unassembled WGS sequence"/>
</dbReference>
<evidence type="ECO:0000313" key="12">
    <source>
        <dbReference type="Proteomes" id="UP000235388"/>
    </source>
</evidence>
<dbReference type="Gene3D" id="3.30.160.60">
    <property type="entry name" value="Classic Zinc Finger"/>
    <property type="match status" value="2"/>
</dbReference>
<dbReference type="Pfam" id="PF00096">
    <property type="entry name" value="zf-C2H2"/>
    <property type="match status" value="1"/>
</dbReference>
<keyword evidence="3" id="KW-0677">Repeat</keyword>
<dbReference type="EMBL" id="PGCJ01001393">
    <property type="protein sequence ID" value="PLW05754.1"/>
    <property type="molecule type" value="Genomic_DNA"/>
</dbReference>
<dbReference type="InterPro" id="IPR013087">
    <property type="entry name" value="Znf_C2H2_type"/>
</dbReference>
<keyword evidence="7" id="KW-0539">Nucleus</keyword>
<dbReference type="PANTHER" id="PTHR23235:SF120">
    <property type="entry name" value="KRUPPEL-LIKE FACTOR 15"/>
    <property type="match status" value="1"/>
</dbReference>
<dbReference type="STRING" id="200324.A0A2N5RXP3"/>
<evidence type="ECO:0000259" key="10">
    <source>
        <dbReference type="PROSITE" id="PS50157"/>
    </source>
</evidence>
<feature type="domain" description="C2H2-type" evidence="10">
    <location>
        <begin position="372"/>
        <end position="397"/>
    </location>
</feature>
<dbReference type="SMART" id="SM00355">
    <property type="entry name" value="ZnF_C2H2"/>
    <property type="match status" value="2"/>
</dbReference>
<evidence type="ECO:0000256" key="3">
    <source>
        <dbReference type="ARBA" id="ARBA00022737"/>
    </source>
</evidence>
<dbReference type="OrthoDB" id="6077919at2759"/>
<dbReference type="GO" id="GO:0000981">
    <property type="term" value="F:DNA-binding transcription factor activity, RNA polymerase II-specific"/>
    <property type="evidence" value="ECO:0007669"/>
    <property type="project" value="UniProtKB-ARBA"/>
</dbReference>
<reference evidence="11 12" key="1">
    <citation type="submission" date="2017-11" db="EMBL/GenBank/DDBJ databases">
        <title>De novo assembly and phasing of dikaryotic genomes from two isolates of Puccinia coronata f. sp. avenae, the causal agent of oat crown rust.</title>
        <authorList>
            <person name="Miller M.E."/>
            <person name="Zhang Y."/>
            <person name="Omidvar V."/>
            <person name="Sperschneider J."/>
            <person name="Schwessinger B."/>
            <person name="Raley C."/>
            <person name="Palmer J.M."/>
            <person name="Garnica D."/>
            <person name="Upadhyaya N."/>
            <person name="Rathjen J."/>
            <person name="Taylor J.M."/>
            <person name="Park R.F."/>
            <person name="Dodds P.N."/>
            <person name="Hirsch C.D."/>
            <person name="Kianian S.F."/>
            <person name="Figueroa M."/>
        </authorList>
    </citation>
    <scope>NUCLEOTIDE SEQUENCE [LARGE SCALE GENOMIC DNA]</scope>
    <source>
        <strain evidence="11">12NC29</strain>
    </source>
</reference>
<dbReference type="PROSITE" id="PS00028">
    <property type="entry name" value="ZINC_FINGER_C2H2_1"/>
    <property type="match status" value="2"/>
</dbReference>
<organism evidence="11 12">
    <name type="scientific">Puccinia coronata f. sp. avenae</name>
    <dbReference type="NCBI Taxonomy" id="200324"/>
    <lineage>
        <taxon>Eukaryota</taxon>
        <taxon>Fungi</taxon>
        <taxon>Dikarya</taxon>
        <taxon>Basidiomycota</taxon>
        <taxon>Pucciniomycotina</taxon>
        <taxon>Pucciniomycetes</taxon>
        <taxon>Pucciniales</taxon>
        <taxon>Pucciniaceae</taxon>
        <taxon>Puccinia</taxon>
    </lineage>
</organism>
<evidence type="ECO:0000256" key="5">
    <source>
        <dbReference type="ARBA" id="ARBA00022833"/>
    </source>
</evidence>
<proteinExistence type="predicted"/>
<dbReference type="AlphaFoldDB" id="A0A2N5RXP3"/>
<dbReference type="SUPFAM" id="SSF57667">
    <property type="entry name" value="beta-beta-alpha zinc fingers"/>
    <property type="match status" value="1"/>
</dbReference>
<feature type="region of interest" description="Disordered" evidence="9">
    <location>
        <begin position="320"/>
        <end position="345"/>
    </location>
</feature>
<evidence type="ECO:0000256" key="1">
    <source>
        <dbReference type="ARBA" id="ARBA00004123"/>
    </source>
</evidence>
<dbReference type="GO" id="GO:0005634">
    <property type="term" value="C:nucleus"/>
    <property type="evidence" value="ECO:0007669"/>
    <property type="project" value="UniProtKB-SubCell"/>
</dbReference>
<sequence>MTDPEHHSSQTPNISQPLPDFDLDVYHHLFSQDLPHSSSLELDYSQLTPVLPPTLQLSDSVDSNPSSLSLSWTNSSSSSTGSISLPSSAPASYYPSCSPSWSSSLDQLFLASLPYHHPDQSSPLFPFDFIPNASPNLVLEQTHHQPINQPTNLSDFSFDAHLHDWNLSFDPAYSSYSPADNLQGYQTPDLRSSERTEYTEIDPNQITQPFFLEEQGASPSEQYLKDTNCLPAEVPDYGDFLLSSLNTAETNLPSPSAQPSALYTPPVLSRKRGYSPYSHVEDEASILLGTADLSSGITHNNNNSIAVEHLIQSDKEALTDHTHPLQPKSKRPKNRTTTSSSRAHICPECGKSFPRVTGLTQHKLTHNGERPFPCGFEGCGKSFTTSSNMKRHWKTHA</sequence>